<comment type="similarity">
    <text evidence="1">Belongs to the FAD-binding monooxygenase family.</text>
</comment>
<dbReference type="Proteomes" id="UP000319257">
    <property type="component" value="Unassembled WGS sequence"/>
</dbReference>
<organism evidence="6 7">
    <name type="scientific">Thyridium curvatum</name>
    <dbReference type="NCBI Taxonomy" id="1093900"/>
    <lineage>
        <taxon>Eukaryota</taxon>
        <taxon>Fungi</taxon>
        <taxon>Dikarya</taxon>
        <taxon>Ascomycota</taxon>
        <taxon>Pezizomycotina</taxon>
        <taxon>Sordariomycetes</taxon>
        <taxon>Sordariomycetidae</taxon>
        <taxon>Thyridiales</taxon>
        <taxon>Thyridiaceae</taxon>
        <taxon>Thyridium</taxon>
    </lineage>
</organism>
<evidence type="ECO:0000256" key="1">
    <source>
        <dbReference type="ARBA" id="ARBA00010139"/>
    </source>
</evidence>
<keyword evidence="7" id="KW-1185">Reference proteome</keyword>
<keyword evidence="2" id="KW-0285">Flavoprotein</keyword>
<gene>
    <name evidence="6" type="ORF">E0L32_004351</name>
</gene>
<evidence type="ECO:0008006" key="8">
    <source>
        <dbReference type="Google" id="ProtNLM"/>
    </source>
</evidence>
<evidence type="ECO:0000256" key="2">
    <source>
        <dbReference type="ARBA" id="ARBA00022630"/>
    </source>
</evidence>
<dbReference type="InterPro" id="IPR036188">
    <property type="entry name" value="FAD/NAD-bd_sf"/>
</dbReference>
<dbReference type="InterPro" id="IPR020946">
    <property type="entry name" value="Flavin_mOase-like"/>
</dbReference>
<dbReference type="RefSeq" id="XP_030997364.1">
    <property type="nucleotide sequence ID" value="XM_031138752.1"/>
</dbReference>
<dbReference type="SUPFAM" id="SSF51905">
    <property type="entry name" value="FAD/NAD(P)-binding domain"/>
    <property type="match status" value="3"/>
</dbReference>
<dbReference type="InterPro" id="IPR051209">
    <property type="entry name" value="FAD-bind_Monooxygenase_sf"/>
</dbReference>
<dbReference type="GO" id="GO:0050661">
    <property type="term" value="F:NADP binding"/>
    <property type="evidence" value="ECO:0007669"/>
    <property type="project" value="InterPro"/>
</dbReference>
<reference evidence="6 7" key="1">
    <citation type="submission" date="2019-06" db="EMBL/GenBank/DDBJ databases">
        <title>Draft genome sequence of the filamentous fungus Phialemoniopsis curvata isolated from diesel fuel.</title>
        <authorList>
            <person name="Varaljay V.A."/>
            <person name="Lyon W.J."/>
            <person name="Crouch A.L."/>
            <person name="Drake C.E."/>
            <person name="Hollomon J.M."/>
            <person name="Nadeau L.J."/>
            <person name="Nunn H.S."/>
            <person name="Stevenson B.S."/>
            <person name="Bojanowski C.L."/>
            <person name="Crookes-Goodson W.J."/>
        </authorList>
    </citation>
    <scope>NUCLEOTIDE SEQUENCE [LARGE SCALE GENOMIC DNA]</scope>
    <source>
        <strain evidence="6 7">D216</strain>
    </source>
</reference>
<dbReference type="GeneID" id="41971798"/>
<name>A0A507B7I5_9PEZI</name>
<dbReference type="AlphaFoldDB" id="A0A507B7I5"/>
<dbReference type="InParanoid" id="A0A507B7I5"/>
<evidence type="ECO:0000313" key="7">
    <source>
        <dbReference type="Proteomes" id="UP000319257"/>
    </source>
</evidence>
<protein>
    <recommendedName>
        <fullName evidence="8">Flavin-containing monooxygenase</fullName>
    </recommendedName>
</protein>
<evidence type="ECO:0000313" key="6">
    <source>
        <dbReference type="EMBL" id="TPX15653.1"/>
    </source>
</evidence>
<dbReference type="GO" id="GO:0050660">
    <property type="term" value="F:flavin adenine dinucleotide binding"/>
    <property type="evidence" value="ECO:0007669"/>
    <property type="project" value="InterPro"/>
</dbReference>
<sequence length="608" mass="67935">MAPTLDPVISGIDAQVADAPPPAAANGEAQTNGGRAEPDVKDEPVENLRPLKVRVIGAGYSGICAAIRIPEKLRNVDLCVYEKNEEVGGVWYVNRYPGLACDIPSHSYQYSFCPNPRWSALYAPGPEIRRYLQGVAQKFGAMRFIKTQHKVERCDWDAAEKKWKIQVKNLQTGETFEDDCHILVTARGLLHEVAWPQIPGLRSFGGKIVHSAEWDEDYDYSNKRIGIIGNGSSGIQILPKMQKLPGAKVTNFMRSPTWIFAQFGDAAAAEVGLEPGVIEFSKEKQEELAADPEAYLKFRKVFETGGNMIHDSTIMGTEMQRGGQDFFTAEMSKKLAAKPELLKAIIPRFAPGCRRPTPGVGYLEALCADNVDVVTTGIAEVSAAGVRLADGREVELDVLVCATGFRVSEPPPFEVVGKGGLTLKQRWQPYMESYLSIMCDGFPNYLMMFGPNSAIGFGSLTKIIETECDYIVKVIRKMQKDDYATIEPKPERVADFSKYVKAYFKNTVYMDDCSSWYRSDGGRGDRVVGLWPGSTLHAIEAFRSPRWEDFNYETVDPSKHSMYWLGNGWSTVQKSGDPSWYINPEEVEWPLEGRPEDAKRYNDRPWSH</sequence>
<dbReference type="GO" id="GO:0004499">
    <property type="term" value="F:N,N-dimethylaniline monooxygenase activity"/>
    <property type="evidence" value="ECO:0007669"/>
    <property type="project" value="InterPro"/>
</dbReference>
<comment type="caution">
    <text evidence="6">The sequence shown here is derived from an EMBL/GenBank/DDBJ whole genome shotgun (WGS) entry which is preliminary data.</text>
</comment>
<evidence type="ECO:0000256" key="4">
    <source>
        <dbReference type="ARBA" id="ARBA00023002"/>
    </source>
</evidence>
<dbReference type="EMBL" id="SKBQ01000020">
    <property type="protein sequence ID" value="TPX15653.1"/>
    <property type="molecule type" value="Genomic_DNA"/>
</dbReference>
<keyword evidence="3" id="KW-0274">FAD</keyword>
<dbReference type="Pfam" id="PF00743">
    <property type="entry name" value="FMO-like"/>
    <property type="match status" value="1"/>
</dbReference>
<dbReference type="OrthoDB" id="74360at2759"/>
<proteinExistence type="inferred from homology"/>
<evidence type="ECO:0000256" key="5">
    <source>
        <dbReference type="SAM" id="MobiDB-lite"/>
    </source>
</evidence>
<dbReference type="PANTHER" id="PTHR42877:SF7">
    <property type="entry name" value="FLAVIN-BINDING MONOOXYGENASE-RELATED"/>
    <property type="match status" value="1"/>
</dbReference>
<accession>A0A507B7I5</accession>
<dbReference type="PANTHER" id="PTHR42877">
    <property type="entry name" value="L-ORNITHINE N(5)-MONOOXYGENASE-RELATED"/>
    <property type="match status" value="1"/>
</dbReference>
<evidence type="ECO:0000256" key="3">
    <source>
        <dbReference type="ARBA" id="ARBA00022827"/>
    </source>
</evidence>
<dbReference type="Gene3D" id="3.50.50.60">
    <property type="entry name" value="FAD/NAD(P)-binding domain"/>
    <property type="match status" value="2"/>
</dbReference>
<feature type="region of interest" description="Disordered" evidence="5">
    <location>
        <begin position="16"/>
        <end position="42"/>
    </location>
</feature>
<keyword evidence="4" id="KW-0560">Oxidoreductase</keyword>